<evidence type="ECO:0000313" key="2">
    <source>
        <dbReference type="EnsemblMetazoa" id="ASIC005352-PA"/>
    </source>
</evidence>
<name>A0A084VJD5_ANOSI</name>
<gene>
    <name evidence="1" type="ORF">ZHAS_00005352</name>
</gene>
<organism evidence="1">
    <name type="scientific">Anopheles sinensis</name>
    <name type="common">Mosquito</name>
    <dbReference type="NCBI Taxonomy" id="74873"/>
    <lineage>
        <taxon>Eukaryota</taxon>
        <taxon>Metazoa</taxon>
        <taxon>Ecdysozoa</taxon>
        <taxon>Arthropoda</taxon>
        <taxon>Hexapoda</taxon>
        <taxon>Insecta</taxon>
        <taxon>Pterygota</taxon>
        <taxon>Neoptera</taxon>
        <taxon>Endopterygota</taxon>
        <taxon>Diptera</taxon>
        <taxon>Nematocera</taxon>
        <taxon>Culicoidea</taxon>
        <taxon>Culicidae</taxon>
        <taxon>Anophelinae</taxon>
        <taxon>Anopheles</taxon>
    </lineage>
</organism>
<accession>A0A084VJD5</accession>
<keyword evidence="3" id="KW-1185">Reference proteome</keyword>
<proteinExistence type="predicted"/>
<dbReference type="VEuPathDB" id="VectorBase:ASIC005352"/>
<reference evidence="2" key="2">
    <citation type="submission" date="2020-05" db="UniProtKB">
        <authorList>
            <consortium name="EnsemblMetazoa"/>
        </authorList>
    </citation>
    <scope>IDENTIFICATION</scope>
</reference>
<dbReference type="AlphaFoldDB" id="A0A084VJD5"/>
<dbReference type="Proteomes" id="UP000030765">
    <property type="component" value="Unassembled WGS sequence"/>
</dbReference>
<sequence length="106" mass="12235">MHLIRDELGGANANARDEPTELVGLFSPSLSRLPKRGLYTHLAVRCKFGQRRTLFHLLAPPHTNTRRFDRSVEWRTQHRPNRTERYVIHSVRYSQESAPLPGFSAS</sequence>
<dbReference type="EMBL" id="ATLV01013541">
    <property type="status" value="NOT_ANNOTATED_CDS"/>
    <property type="molecule type" value="Genomic_DNA"/>
</dbReference>
<protein>
    <submittedName>
        <fullName evidence="1 2">YALI0E11077p</fullName>
    </submittedName>
</protein>
<evidence type="ECO:0000313" key="1">
    <source>
        <dbReference type="EMBL" id="KFB38079.1"/>
    </source>
</evidence>
<dbReference type="EMBL" id="KE524867">
    <property type="protein sequence ID" value="KFB38079.1"/>
    <property type="molecule type" value="Genomic_DNA"/>
</dbReference>
<dbReference type="EnsemblMetazoa" id="ASIC005352-RA">
    <property type="protein sequence ID" value="ASIC005352-PA"/>
    <property type="gene ID" value="ASIC005352"/>
</dbReference>
<reference evidence="1 3" key="1">
    <citation type="journal article" date="2014" name="BMC Genomics">
        <title>Genome sequence of Anopheles sinensis provides insight into genetics basis of mosquito competence for malaria parasites.</title>
        <authorList>
            <person name="Zhou D."/>
            <person name="Zhang D."/>
            <person name="Ding G."/>
            <person name="Shi L."/>
            <person name="Hou Q."/>
            <person name="Ye Y."/>
            <person name="Xu Y."/>
            <person name="Zhou H."/>
            <person name="Xiong C."/>
            <person name="Li S."/>
            <person name="Yu J."/>
            <person name="Hong S."/>
            <person name="Yu X."/>
            <person name="Zou P."/>
            <person name="Chen C."/>
            <person name="Chang X."/>
            <person name="Wang W."/>
            <person name="Lv Y."/>
            <person name="Sun Y."/>
            <person name="Ma L."/>
            <person name="Shen B."/>
            <person name="Zhu C."/>
        </authorList>
    </citation>
    <scope>NUCLEOTIDE SEQUENCE [LARGE SCALE GENOMIC DNA]</scope>
</reference>
<evidence type="ECO:0000313" key="3">
    <source>
        <dbReference type="Proteomes" id="UP000030765"/>
    </source>
</evidence>